<dbReference type="AlphaFoldDB" id="A0A397VGI5"/>
<evidence type="ECO:0000256" key="1">
    <source>
        <dbReference type="SAM" id="Phobius"/>
    </source>
</evidence>
<sequence>MDTDDKFYSALLLIFSSVFQNKNKPISISLPNIDKNKPDDNSNTQTTSTINILPLKPTTTKPDFNFSKRFKDLLQPEESTTNSTTTTTIPSTAIIDVAVAVVAGIVVGVVAGVVTGVASNTFFRRGRLGILLE</sequence>
<accession>A0A397VGI5</accession>
<keyword evidence="3" id="KW-1185">Reference proteome</keyword>
<keyword evidence="1" id="KW-1133">Transmembrane helix</keyword>
<reference evidence="2 3" key="1">
    <citation type="submission" date="2018-06" db="EMBL/GenBank/DDBJ databases">
        <title>Comparative genomics reveals the genomic features of Rhizophagus irregularis, R. cerebriforme, R. diaphanum and Gigaspora rosea, and their symbiotic lifestyle signature.</title>
        <authorList>
            <person name="Morin E."/>
            <person name="San Clemente H."/>
            <person name="Chen E.C.H."/>
            <person name="De La Providencia I."/>
            <person name="Hainaut M."/>
            <person name="Kuo A."/>
            <person name="Kohler A."/>
            <person name="Murat C."/>
            <person name="Tang N."/>
            <person name="Roy S."/>
            <person name="Loubradou J."/>
            <person name="Henrissat B."/>
            <person name="Grigoriev I.V."/>
            <person name="Corradi N."/>
            <person name="Roux C."/>
            <person name="Martin F.M."/>
        </authorList>
    </citation>
    <scope>NUCLEOTIDE SEQUENCE [LARGE SCALE GENOMIC DNA]</scope>
    <source>
        <strain evidence="2 3">DAOM 194757</strain>
    </source>
</reference>
<feature type="transmembrane region" description="Helical" evidence="1">
    <location>
        <begin position="93"/>
        <end position="118"/>
    </location>
</feature>
<protein>
    <submittedName>
        <fullName evidence="2">Uncharacterized protein</fullName>
    </submittedName>
</protein>
<gene>
    <name evidence="2" type="ORF">C2G38_2176163</name>
</gene>
<name>A0A397VGI5_9GLOM</name>
<dbReference type="EMBL" id="QKWP01000352">
    <property type="protein sequence ID" value="RIB21584.1"/>
    <property type="molecule type" value="Genomic_DNA"/>
</dbReference>
<keyword evidence="1" id="KW-0812">Transmembrane</keyword>
<evidence type="ECO:0000313" key="2">
    <source>
        <dbReference type="EMBL" id="RIB21584.1"/>
    </source>
</evidence>
<comment type="caution">
    <text evidence="2">The sequence shown here is derived from an EMBL/GenBank/DDBJ whole genome shotgun (WGS) entry which is preliminary data.</text>
</comment>
<evidence type="ECO:0000313" key="3">
    <source>
        <dbReference type="Proteomes" id="UP000266673"/>
    </source>
</evidence>
<dbReference type="Proteomes" id="UP000266673">
    <property type="component" value="Unassembled WGS sequence"/>
</dbReference>
<organism evidence="2 3">
    <name type="scientific">Gigaspora rosea</name>
    <dbReference type="NCBI Taxonomy" id="44941"/>
    <lineage>
        <taxon>Eukaryota</taxon>
        <taxon>Fungi</taxon>
        <taxon>Fungi incertae sedis</taxon>
        <taxon>Mucoromycota</taxon>
        <taxon>Glomeromycotina</taxon>
        <taxon>Glomeromycetes</taxon>
        <taxon>Diversisporales</taxon>
        <taxon>Gigasporaceae</taxon>
        <taxon>Gigaspora</taxon>
    </lineage>
</organism>
<proteinExistence type="predicted"/>
<keyword evidence="1" id="KW-0472">Membrane</keyword>